<comment type="similarity">
    <text evidence="1">Belongs to the short-chain dehydrogenases/reductases (SDR) family.</text>
</comment>
<dbReference type="InterPro" id="IPR002347">
    <property type="entry name" value="SDR_fam"/>
</dbReference>
<dbReference type="GO" id="GO:0016020">
    <property type="term" value="C:membrane"/>
    <property type="evidence" value="ECO:0007669"/>
    <property type="project" value="TreeGrafter"/>
</dbReference>
<evidence type="ECO:0000256" key="2">
    <source>
        <dbReference type="ARBA" id="ARBA00023002"/>
    </source>
</evidence>
<accession>A0A149VXZ3</accession>
<organism evidence="3 4">
    <name type="scientific">Ferrovum myxofaciens</name>
    <dbReference type="NCBI Taxonomy" id="416213"/>
    <lineage>
        <taxon>Bacteria</taxon>
        <taxon>Pseudomonadati</taxon>
        <taxon>Pseudomonadota</taxon>
        <taxon>Betaproteobacteria</taxon>
        <taxon>Ferrovales</taxon>
        <taxon>Ferrovaceae</taxon>
        <taxon>Ferrovum</taxon>
    </lineage>
</organism>
<dbReference type="OrthoDB" id="9790785at2"/>
<keyword evidence="2 3" id="KW-0560">Oxidoreductase</keyword>
<gene>
    <name evidence="3" type="primary">yciK</name>
    <name evidence="3" type="ORF">FEMY_13340</name>
</gene>
<proteinExistence type="inferred from homology"/>
<name>A0A149VXZ3_9PROT</name>
<dbReference type="InterPro" id="IPR036291">
    <property type="entry name" value="NAD(P)-bd_dom_sf"/>
</dbReference>
<dbReference type="PRINTS" id="PR00081">
    <property type="entry name" value="GDHRDH"/>
</dbReference>
<dbReference type="AlphaFoldDB" id="A0A149VXZ3"/>
<dbReference type="PANTHER" id="PTHR44196:SF4">
    <property type="entry name" value="SHORT CHAIN DEHYDROGENASE"/>
    <property type="match status" value="1"/>
</dbReference>
<evidence type="ECO:0000313" key="4">
    <source>
        <dbReference type="Proteomes" id="UP000075653"/>
    </source>
</evidence>
<dbReference type="Pfam" id="PF00106">
    <property type="entry name" value="adh_short"/>
    <property type="match status" value="1"/>
</dbReference>
<comment type="caution">
    <text evidence="3">The sequence shown here is derived from an EMBL/GenBank/DDBJ whole genome shotgun (WGS) entry which is preliminary data.</text>
</comment>
<dbReference type="SUPFAM" id="SSF51735">
    <property type="entry name" value="NAD(P)-binding Rossmann-fold domains"/>
    <property type="match status" value="1"/>
</dbReference>
<dbReference type="EMBL" id="LRRD01000024">
    <property type="protein sequence ID" value="KXW58103.1"/>
    <property type="molecule type" value="Genomic_DNA"/>
</dbReference>
<dbReference type="Proteomes" id="UP000075653">
    <property type="component" value="Unassembled WGS sequence"/>
</dbReference>
<evidence type="ECO:0000256" key="1">
    <source>
        <dbReference type="ARBA" id="ARBA00006484"/>
    </source>
</evidence>
<dbReference type="PATRIC" id="fig|1789004.3.peg.1353"/>
<protein>
    <submittedName>
        <fullName evidence="3">Putative oxidoreductase YciK</fullName>
        <ecNumber evidence="3">1.-.-.-</ecNumber>
    </submittedName>
</protein>
<dbReference type="PANTHER" id="PTHR44196">
    <property type="entry name" value="DEHYDROGENASE/REDUCTASE SDR FAMILY MEMBER 7B"/>
    <property type="match status" value="1"/>
</dbReference>
<dbReference type="RefSeq" id="WP_031595071.1">
    <property type="nucleotide sequence ID" value="NZ_JPOQ01000001.1"/>
</dbReference>
<dbReference type="EC" id="1.-.-.-" evidence="3"/>
<keyword evidence="4" id="KW-1185">Reference proteome</keyword>
<sequence length="247" mass="26871">MILNDRVILVTGASSGLGRHAARALATAGATTVLLGRNESRLDGVYDEIVSAGHPQPVILPFDLAQADDSRFEALAVTLTQALGRLDGILHSASQFIKLSKLSQQRLNHWEKAFTTNLFAPFALTRACLPLLEAAPDGAVLFTAEQHGLSPDVYWGGFGLSQASLIALARLFAQEHRDDSDLRFNVLIPGPVASPMRHRTHPGEVPECLPNISSLMPHYQYWLGPDSRGRSGEIIQIESDYDPSRKA</sequence>
<reference evidence="3 4" key="1">
    <citation type="submission" date="2016-01" db="EMBL/GenBank/DDBJ databases">
        <title>Genome sequence of the acidophilic iron oxidising Ferrovum strain Z-31.</title>
        <authorList>
            <person name="Poehlein A."/>
            <person name="Ullrich S.R."/>
            <person name="Schloemann M."/>
            <person name="Muehling M."/>
            <person name="Daniel R."/>
        </authorList>
    </citation>
    <scope>NUCLEOTIDE SEQUENCE [LARGE SCALE GENOMIC DNA]</scope>
    <source>
        <strain evidence="3 4">Z-31</strain>
    </source>
</reference>
<dbReference type="GO" id="GO:0016491">
    <property type="term" value="F:oxidoreductase activity"/>
    <property type="evidence" value="ECO:0007669"/>
    <property type="project" value="UniProtKB-KW"/>
</dbReference>
<evidence type="ECO:0000313" key="3">
    <source>
        <dbReference type="EMBL" id="KXW58103.1"/>
    </source>
</evidence>
<dbReference type="STRING" id="1789004.FEMY_13340"/>
<dbReference type="Gene3D" id="3.40.50.720">
    <property type="entry name" value="NAD(P)-binding Rossmann-like Domain"/>
    <property type="match status" value="1"/>
</dbReference>